<dbReference type="Proteomes" id="UP001232992">
    <property type="component" value="Unassembled WGS sequence"/>
</dbReference>
<keyword evidence="3" id="KW-1185">Reference proteome</keyword>
<accession>A0ABT7BZ12</accession>
<keyword evidence="1" id="KW-0812">Transmembrane</keyword>
<organism evidence="2 3">
    <name type="scientific">Roseofilum casamattae BLCC-M143</name>
    <dbReference type="NCBI Taxonomy" id="3022442"/>
    <lineage>
        <taxon>Bacteria</taxon>
        <taxon>Bacillati</taxon>
        <taxon>Cyanobacteriota</taxon>
        <taxon>Cyanophyceae</taxon>
        <taxon>Desertifilales</taxon>
        <taxon>Desertifilaceae</taxon>
        <taxon>Roseofilum</taxon>
        <taxon>Roseofilum casamattae</taxon>
    </lineage>
</organism>
<evidence type="ECO:0008006" key="4">
    <source>
        <dbReference type="Google" id="ProtNLM"/>
    </source>
</evidence>
<dbReference type="EMBL" id="JAQOSQ010000015">
    <property type="protein sequence ID" value="MDJ1184443.1"/>
    <property type="molecule type" value="Genomic_DNA"/>
</dbReference>
<gene>
    <name evidence="2" type="ORF">PMH09_14750</name>
</gene>
<keyword evidence="1" id="KW-1133">Transmembrane helix</keyword>
<feature type="transmembrane region" description="Helical" evidence="1">
    <location>
        <begin position="25"/>
        <end position="46"/>
    </location>
</feature>
<comment type="caution">
    <text evidence="2">The sequence shown here is derived from an EMBL/GenBank/DDBJ whole genome shotgun (WGS) entry which is preliminary data.</text>
</comment>
<sequence>MVRSLKGDRMNGKALISALSNGLKLVGINLIIVLVLLELVSLGFYASQHRQFFYSRQDGDPETADDRAPARNRQDLRLEEDITEILHPYFGYISKPGTGFGGFEFQSVFQANNYGLVSRVDYPYRRENENQFLIGIFGGSVATFYYMNEVENPTLERSLKQLPNYADKEIVLLNFSQGGYKQPQQLLLLNYFLSQGQELDMAINIDGFNEVAIASRNRKKDINFSMPSSFQLLPLAQLANNNLSIEQMEVMLEVLNTKEHLKQTIATQQTCGFALCYYLQDIRYYFALQAYYHHLEEFEEKRKESGNSNDSLVYIQTTANLAEEESYEQMSDFWANASLAMASVLKQRNIPYFHILQPNQYYPTERKFSEEEQERFAPENNRKNPYIEGVELGYPYLLDRSTILLDNDVNFFNGTTSLDAQTDTVYIDTCCHYNQTGRNVFANYVASQIVFSLTDFNPKDNVQN</sequence>
<keyword evidence="1" id="KW-0472">Membrane</keyword>
<evidence type="ECO:0000256" key="1">
    <source>
        <dbReference type="SAM" id="Phobius"/>
    </source>
</evidence>
<dbReference type="RefSeq" id="WP_283759097.1">
    <property type="nucleotide sequence ID" value="NZ_JAQOSQ010000015.1"/>
</dbReference>
<evidence type="ECO:0000313" key="2">
    <source>
        <dbReference type="EMBL" id="MDJ1184443.1"/>
    </source>
</evidence>
<protein>
    <recommendedName>
        <fullName evidence="4">SGNH/GDSL hydrolase family protein</fullName>
    </recommendedName>
</protein>
<name>A0ABT7BZ12_9CYAN</name>
<evidence type="ECO:0000313" key="3">
    <source>
        <dbReference type="Proteomes" id="UP001232992"/>
    </source>
</evidence>
<reference evidence="2 3" key="1">
    <citation type="submission" date="2023-01" db="EMBL/GenBank/DDBJ databases">
        <title>Novel diversity within Roseofilum (Cyanobacteria; Desertifilaceae) from marine benthic mats with descriptions of four novel species.</title>
        <authorList>
            <person name="Wang Y."/>
            <person name="Berthold D.E."/>
            <person name="Hu J."/>
            <person name="Lefler F.W."/>
            <person name="Laughinghouse H.D. IV."/>
        </authorList>
    </citation>
    <scope>NUCLEOTIDE SEQUENCE [LARGE SCALE GENOMIC DNA]</scope>
    <source>
        <strain evidence="2 3">BLCC-M143</strain>
    </source>
</reference>
<proteinExistence type="predicted"/>